<dbReference type="EMBL" id="JACICD010000017">
    <property type="protein sequence ID" value="MBB3773949.1"/>
    <property type="molecule type" value="Genomic_DNA"/>
</dbReference>
<dbReference type="AlphaFoldDB" id="A0A839ZGI8"/>
<evidence type="ECO:0000313" key="3">
    <source>
        <dbReference type="Proteomes" id="UP000533469"/>
    </source>
</evidence>
<name>A0A839ZGI8_9HYPH</name>
<reference evidence="2 3" key="1">
    <citation type="submission" date="2020-08" db="EMBL/GenBank/DDBJ databases">
        <title>Genomic Encyclopedia of Type Strains, Phase IV (KMG-IV): sequencing the most valuable type-strain genomes for metagenomic binning, comparative biology and taxonomic classification.</title>
        <authorList>
            <person name="Goeker M."/>
        </authorList>
    </citation>
    <scope>NUCLEOTIDE SEQUENCE [LARGE SCALE GENOMIC DNA]</scope>
    <source>
        <strain evidence="2 3">DSM 5895</strain>
    </source>
</reference>
<organism evidence="2 3">
    <name type="scientific">Ancylobacter tetraedralis</name>
    <dbReference type="NCBI Taxonomy" id="217068"/>
    <lineage>
        <taxon>Bacteria</taxon>
        <taxon>Pseudomonadati</taxon>
        <taxon>Pseudomonadota</taxon>
        <taxon>Alphaproteobacteria</taxon>
        <taxon>Hyphomicrobiales</taxon>
        <taxon>Xanthobacteraceae</taxon>
        <taxon>Ancylobacter</taxon>
    </lineage>
</organism>
<keyword evidence="3" id="KW-1185">Reference proteome</keyword>
<dbReference type="Gene3D" id="3.30.70.120">
    <property type="match status" value="1"/>
</dbReference>
<dbReference type="Pfam" id="PF03091">
    <property type="entry name" value="CutA1"/>
    <property type="match status" value="1"/>
</dbReference>
<dbReference type="Proteomes" id="UP000533469">
    <property type="component" value="Unassembled WGS sequence"/>
</dbReference>
<accession>A0A839ZGI8</accession>
<evidence type="ECO:0000313" key="2">
    <source>
        <dbReference type="EMBL" id="MBB3773949.1"/>
    </source>
</evidence>
<protein>
    <submittedName>
        <fullName evidence="2">Periplasmic divalent cation tolerance protein</fullName>
    </submittedName>
</protein>
<dbReference type="PANTHER" id="PTHR23419:SF8">
    <property type="entry name" value="FI09726P"/>
    <property type="match status" value="1"/>
</dbReference>
<dbReference type="SUPFAM" id="SSF54913">
    <property type="entry name" value="GlnB-like"/>
    <property type="match status" value="1"/>
</dbReference>
<dbReference type="GO" id="GO:0010038">
    <property type="term" value="P:response to metal ion"/>
    <property type="evidence" value="ECO:0007669"/>
    <property type="project" value="InterPro"/>
</dbReference>
<evidence type="ECO:0000256" key="1">
    <source>
        <dbReference type="ARBA" id="ARBA00010169"/>
    </source>
</evidence>
<dbReference type="GO" id="GO:0005507">
    <property type="term" value="F:copper ion binding"/>
    <property type="evidence" value="ECO:0007669"/>
    <property type="project" value="TreeGrafter"/>
</dbReference>
<sequence>MSMARDTGVRMAARGSGSGTVMIYTTWPGAVEAEAAGRAIVADGLAACVNILPGMVSLYRWHGDVERAEETVLLFTTREDLAEPLAQAVRARHPQDTPAILVLPVIGGDLDYLDGIEEETQE</sequence>
<dbReference type="RefSeq" id="WP_246340404.1">
    <property type="nucleotide sequence ID" value="NZ_JACICD010000017.1"/>
</dbReference>
<dbReference type="InterPro" id="IPR015867">
    <property type="entry name" value="N-reg_PII/ATP_PRibTrfase_C"/>
</dbReference>
<dbReference type="InterPro" id="IPR004323">
    <property type="entry name" value="Ion_tolerance_CutA"/>
</dbReference>
<comment type="caution">
    <text evidence="2">The sequence shown here is derived from an EMBL/GenBank/DDBJ whole genome shotgun (WGS) entry which is preliminary data.</text>
</comment>
<dbReference type="InterPro" id="IPR011322">
    <property type="entry name" value="N-reg_PII-like_a/b"/>
</dbReference>
<comment type="similarity">
    <text evidence="1">Belongs to the CutA family.</text>
</comment>
<proteinExistence type="inferred from homology"/>
<gene>
    <name evidence="2" type="ORF">FHS55_004595</name>
</gene>
<dbReference type="PANTHER" id="PTHR23419">
    <property type="entry name" value="DIVALENT CATION TOLERANCE CUTA-RELATED"/>
    <property type="match status" value="1"/>
</dbReference>